<feature type="binding site" evidence="6">
    <location>
        <position position="179"/>
    </location>
    <ligand>
        <name>NAD(+)</name>
        <dbReference type="ChEBI" id="CHEBI:57540"/>
    </ligand>
</feature>
<reference evidence="7 8" key="1">
    <citation type="submission" date="2017-09" db="EMBL/GenBank/DDBJ databases">
        <title>Whole genomes of Flavobacteriaceae.</title>
        <authorList>
            <person name="Stine C."/>
            <person name="Li C."/>
            <person name="Tadesse D."/>
        </authorList>
    </citation>
    <scope>NUCLEOTIDE SEQUENCE [LARGE SCALE GENOMIC DNA]</scope>
    <source>
        <strain evidence="7 8">ATCC 35036</strain>
    </source>
</reference>
<feature type="binding site" evidence="6">
    <location>
        <position position="79"/>
    </location>
    <ligand>
        <name>NAD(+)</name>
        <dbReference type="ChEBI" id="CHEBI:57540"/>
    </ligand>
</feature>
<comment type="subcellular location">
    <subcellularLocation>
        <location evidence="6">Cytoplasm</location>
    </subcellularLocation>
</comment>
<gene>
    <name evidence="6" type="primary">nadK</name>
    <name evidence="7" type="ORF">B0A77_11980</name>
</gene>
<dbReference type="OrthoDB" id="9774737at2"/>
<feature type="active site" description="Proton acceptor" evidence="6">
    <location>
        <position position="74"/>
    </location>
</feature>
<comment type="caution">
    <text evidence="6">Lacks conserved residue(s) required for the propagation of feature annotation.</text>
</comment>
<comment type="similarity">
    <text evidence="6">Belongs to the NAD kinase family.</text>
</comment>
<dbReference type="RefSeq" id="WP_097554599.1">
    <property type="nucleotide sequence ID" value="NZ_PCMW01000072.1"/>
</dbReference>
<dbReference type="InterPro" id="IPR016064">
    <property type="entry name" value="NAD/diacylglycerol_kinase_sf"/>
</dbReference>
<dbReference type="GO" id="GO:0005737">
    <property type="term" value="C:cytoplasm"/>
    <property type="evidence" value="ECO:0007669"/>
    <property type="project" value="UniProtKB-SubCell"/>
</dbReference>
<keyword evidence="3 6" id="KW-0521">NADP</keyword>
<dbReference type="SUPFAM" id="SSF111331">
    <property type="entry name" value="NAD kinase/diacylglycerol kinase-like"/>
    <property type="match status" value="1"/>
</dbReference>
<dbReference type="Gene3D" id="3.40.50.10330">
    <property type="entry name" value="Probable inorganic polyphosphate/atp-NAD kinase, domain 1"/>
    <property type="match status" value="1"/>
</dbReference>
<dbReference type="NCBIfam" id="NF002521">
    <property type="entry name" value="PRK01911.1"/>
    <property type="match status" value="1"/>
</dbReference>
<dbReference type="GO" id="GO:0006741">
    <property type="term" value="P:NADP+ biosynthetic process"/>
    <property type="evidence" value="ECO:0007669"/>
    <property type="project" value="UniProtKB-UniRule"/>
</dbReference>
<evidence type="ECO:0000313" key="8">
    <source>
        <dbReference type="Proteomes" id="UP000220828"/>
    </source>
</evidence>
<keyword evidence="2 6" id="KW-0418">Kinase</keyword>
<dbReference type="Pfam" id="PF20143">
    <property type="entry name" value="NAD_kinase_C"/>
    <property type="match status" value="1"/>
</dbReference>
<protein>
    <recommendedName>
        <fullName evidence="6">NAD kinase</fullName>
        <ecNumber evidence="6">2.7.1.23</ecNumber>
    </recommendedName>
    <alternativeName>
        <fullName evidence="6">ATP-dependent NAD kinase</fullName>
    </alternativeName>
</protein>
<feature type="binding site" evidence="6">
    <location>
        <begin position="190"/>
        <end position="195"/>
    </location>
    <ligand>
        <name>NAD(+)</name>
        <dbReference type="ChEBI" id="CHEBI:57540"/>
    </ligand>
</feature>
<feature type="binding site" evidence="6">
    <location>
        <position position="214"/>
    </location>
    <ligand>
        <name>NAD(+)</name>
        <dbReference type="ChEBI" id="CHEBI:57540"/>
    </ligand>
</feature>
<dbReference type="EMBL" id="PCMW01000072">
    <property type="protein sequence ID" value="PDS22993.1"/>
    <property type="molecule type" value="Genomic_DNA"/>
</dbReference>
<evidence type="ECO:0000256" key="4">
    <source>
        <dbReference type="ARBA" id="ARBA00023027"/>
    </source>
</evidence>
<dbReference type="Gene3D" id="2.60.200.30">
    <property type="entry name" value="Probable inorganic polyphosphate/atp-NAD kinase, domain 2"/>
    <property type="match status" value="1"/>
</dbReference>
<evidence type="ECO:0000256" key="2">
    <source>
        <dbReference type="ARBA" id="ARBA00022777"/>
    </source>
</evidence>
<dbReference type="GO" id="GO:0003951">
    <property type="term" value="F:NAD+ kinase activity"/>
    <property type="evidence" value="ECO:0007669"/>
    <property type="project" value="UniProtKB-UniRule"/>
</dbReference>
<dbReference type="InterPro" id="IPR017438">
    <property type="entry name" value="ATP-NAD_kinase_N"/>
</dbReference>
<dbReference type="InterPro" id="IPR002504">
    <property type="entry name" value="NADK"/>
</dbReference>
<keyword evidence="4 6" id="KW-0520">NAD</keyword>
<dbReference type="AlphaFoldDB" id="A0A2H3K9R8"/>
<evidence type="ECO:0000313" key="7">
    <source>
        <dbReference type="EMBL" id="PDS22993.1"/>
    </source>
</evidence>
<evidence type="ECO:0000256" key="3">
    <source>
        <dbReference type="ARBA" id="ARBA00022857"/>
    </source>
</evidence>
<comment type="cofactor">
    <cofactor evidence="6">
        <name>a divalent metal cation</name>
        <dbReference type="ChEBI" id="CHEBI:60240"/>
    </cofactor>
</comment>
<feature type="binding site" evidence="6">
    <location>
        <begin position="74"/>
        <end position="75"/>
    </location>
    <ligand>
        <name>NAD(+)</name>
        <dbReference type="ChEBI" id="CHEBI:57540"/>
    </ligand>
</feature>
<keyword evidence="6" id="KW-0547">Nucleotide-binding</keyword>
<dbReference type="GO" id="GO:0019674">
    <property type="term" value="P:NAD+ metabolic process"/>
    <property type="evidence" value="ECO:0007669"/>
    <property type="project" value="InterPro"/>
</dbReference>
<comment type="function">
    <text evidence="6">Involved in the regulation of the intracellular balance of NAD and NADP, and is a key enzyme in the biosynthesis of NADP. Catalyzes specifically the phosphorylation on 2'-hydroxyl of the adenosine moiety of NAD to yield NADP.</text>
</comment>
<proteinExistence type="inferred from homology"/>
<comment type="catalytic activity">
    <reaction evidence="5 6">
        <text>NAD(+) + ATP = ADP + NADP(+) + H(+)</text>
        <dbReference type="Rhea" id="RHEA:18629"/>
        <dbReference type="ChEBI" id="CHEBI:15378"/>
        <dbReference type="ChEBI" id="CHEBI:30616"/>
        <dbReference type="ChEBI" id="CHEBI:57540"/>
        <dbReference type="ChEBI" id="CHEBI:58349"/>
        <dbReference type="ChEBI" id="CHEBI:456216"/>
        <dbReference type="EC" id="2.7.1.23"/>
    </reaction>
</comment>
<dbReference type="GO" id="GO:0005524">
    <property type="term" value="F:ATP binding"/>
    <property type="evidence" value="ECO:0007669"/>
    <property type="project" value="UniProtKB-KW"/>
</dbReference>
<name>A0A2H3K9R8_9FLAO</name>
<dbReference type="EC" id="2.7.1.23" evidence="6"/>
<dbReference type="GO" id="GO:0051287">
    <property type="term" value="F:NAD binding"/>
    <property type="evidence" value="ECO:0007669"/>
    <property type="project" value="UniProtKB-ARBA"/>
</dbReference>
<keyword evidence="6" id="KW-0963">Cytoplasm</keyword>
<comment type="caution">
    <text evidence="7">The sequence shown here is derived from an EMBL/GenBank/DDBJ whole genome shotgun (WGS) entry which is preliminary data.</text>
</comment>
<feature type="binding site" evidence="6">
    <location>
        <begin position="149"/>
        <end position="150"/>
    </location>
    <ligand>
        <name>NAD(+)</name>
        <dbReference type="ChEBI" id="CHEBI:57540"/>
    </ligand>
</feature>
<evidence type="ECO:0000256" key="5">
    <source>
        <dbReference type="ARBA" id="ARBA00047925"/>
    </source>
</evidence>
<dbReference type="PANTHER" id="PTHR20275">
    <property type="entry name" value="NAD KINASE"/>
    <property type="match status" value="1"/>
</dbReference>
<dbReference type="Pfam" id="PF01513">
    <property type="entry name" value="NAD_kinase"/>
    <property type="match status" value="1"/>
</dbReference>
<keyword evidence="1 6" id="KW-0808">Transferase</keyword>
<accession>A0A2H3K9R8</accession>
<dbReference type="GO" id="GO:0046872">
    <property type="term" value="F:metal ion binding"/>
    <property type="evidence" value="ECO:0007669"/>
    <property type="project" value="UniProtKB-UniRule"/>
</dbReference>
<evidence type="ECO:0000256" key="1">
    <source>
        <dbReference type="ARBA" id="ARBA00022679"/>
    </source>
</evidence>
<keyword evidence="6" id="KW-0067">ATP-binding</keyword>
<dbReference type="InterPro" id="IPR017437">
    <property type="entry name" value="ATP-NAD_kinase_PpnK-typ_C"/>
</dbReference>
<evidence type="ECO:0000256" key="6">
    <source>
        <dbReference type="HAMAP-Rule" id="MF_00361"/>
    </source>
</evidence>
<dbReference type="Proteomes" id="UP000220828">
    <property type="component" value="Unassembled WGS sequence"/>
</dbReference>
<dbReference type="PANTHER" id="PTHR20275:SF6">
    <property type="entry name" value="NAD KINASE 2, CHLOROPLASTIC"/>
    <property type="match status" value="1"/>
</dbReference>
<sequence length="294" mass="32999">MKIAIFGQYYQNDTHPIIKDIFVFFNTHGVELVIEEQFLNTLYSHDILKKQYQTFNHHSQLDTSFDLLLSIGGDGTILRAATYVRHLQIPILGINAGRLGFLASVPQENITEFLNLVLQKKFTISKRTLLSVSTSIENSDLAQINFALNEITVSRKDTTSMITIETALNGEYLNSYWADGLIIATPTGSTGYSLSCGGPVLTPEVKGLVITPIAPHNLNARPLVIPDETEIQLKISGREKQFLVSLDSRITTLDNETVLIIKKTPFQIHLVDINDVTFLKTLRKKLLWGEDKRN</sequence>
<organism evidence="7 8">
    <name type="scientific">Flavobacterium branchiophilum</name>
    <dbReference type="NCBI Taxonomy" id="55197"/>
    <lineage>
        <taxon>Bacteria</taxon>
        <taxon>Pseudomonadati</taxon>
        <taxon>Bacteroidota</taxon>
        <taxon>Flavobacteriia</taxon>
        <taxon>Flavobacteriales</taxon>
        <taxon>Flavobacteriaceae</taxon>
        <taxon>Flavobacterium</taxon>
    </lineage>
</organism>
<dbReference type="HAMAP" id="MF_00361">
    <property type="entry name" value="NAD_kinase"/>
    <property type="match status" value="1"/>
</dbReference>